<feature type="domain" description="MADS-box" evidence="6">
    <location>
        <begin position="8"/>
        <end position="68"/>
    </location>
</feature>
<dbReference type="Proteomes" id="UP001054252">
    <property type="component" value="Unassembled WGS sequence"/>
</dbReference>
<keyword evidence="5" id="KW-0539">Nucleus</keyword>
<dbReference type="Pfam" id="PF00319">
    <property type="entry name" value="SRF-TF"/>
    <property type="match status" value="1"/>
</dbReference>
<dbReference type="PROSITE" id="PS50066">
    <property type="entry name" value="MADS_BOX_2"/>
    <property type="match status" value="1"/>
</dbReference>
<dbReference type="SUPFAM" id="SSF55455">
    <property type="entry name" value="SRF-like"/>
    <property type="match status" value="1"/>
</dbReference>
<sequence length="190" mass="21620">MVKKNPSLGRQKIAIEKIQKKSCLQVTFSKRTAGLFKKASELCTLCGVEIGIVVFSPANTPFSFGHPQVESLFDRFLTRNPHRKGSFHHDQLIESNRDAHVCKLNFHLTQLLNQLEVEKKQGEAFDRIQEEVRRQCWWAAPIDELGVQQLEQLRAALQELKKNVGRQINQILYGANSSTPNNNGYGNVCF</sequence>
<dbReference type="PRINTS" id="PR00404">
    <property type="entry name" value="MADSDOMAIN"/>
</dbReference>
<name>A0AAV5KGM0_9ROSI</name>
<dbReference type="GO" id="GO:0005634">
    <property type="term" value="C:nucleus"/>
    <property type="evidence" value="ECO:0007669"/>
    <property type="project" value="UniProtKB-SubCell"/>
</dbReference>
<comment type="subcellular location">
    <subcellularLocation>
        <location evidence="1">Nucleus</location>
    </subcellularLocation>
</comment>
<dbReference type="SMART" id="SM00432">
    <property type="entry name" value="MADS"/>
    <property type="match status" value="1"/>
</dbReference>
<protein>
    <recommendedName>
        <fullName evidence="6">MADS-box domain-containing protein</fullName>
    </recommendedName>
</protein>
<evidence type="ECO:0000256" key="2">
    <source>
        <dbReference type="ARBA" id="ARBA00023015"/>
    </source>
</evidence>
<comment type="caution">
    <text evidence="7">The sequence shown here is derived from an EMBL/GenBank/DDBJ whole genome shotgun (WGS) entry which is preliminary data.</text>
</comment>
<dbReference type="InterPro" id="IPR036879">
    <property type="entry name" value="TF_MADSbox_sf"/>
</dbReference>
<dbReference type="PANTHER" id="PTHR11945">
    <property type="entry name" value="MADS BOX PROTEIN"/>
    <property type="match status" value="1"/>
</dbReference>
<evidence type="ECO:0000256" key="3">
    <source>
        <dbReference type="ARBA" id="ARBA00023125"/>
    </source>
</evidence>
<dbReference type="PANTHER" id="PTHR11945:SF629">
    <property type="entry name" value="OS02G0164450 PROTEIN"/>
    <property type="match status" value="1"/>
</dbReference>
<organism evidence="7 8">
    <name type="scientific">Rubroshorea leprosula</name>
    <dbReference type="NCBI Taxonomy" id="152421"/>
    <lineage>
        <taxon>Eukaryota</taxon>
        <taxon>Viridiplantae</taxon>
        <taxon>Streptophyta</taxon>
        <taxon>Embryophyta</taxon>
        <taxon>Tracheophyta</taxon>
        <taxon>Spermatophyta</taxon>
        <taxon>Magnoliopsida</taxon>
        <taxon>eudicotyledons</taxon>
        <taxon>Gunneridae</taxon>
        <taxon>Pentapetalae</taxon>
        <taxon>rosids</taxon>
        <taxon>malvids</taxon>
        <taxon>Malvales</taxon>
        <taxon>Dipterocarpaceae</taxon>
        <taxon>Rubroshorea</taxon>
    </lineage>
</organism>
<keyword evidence="8" id="KW-1185">Reference proteome</keyword>
<evidence type="ECO:0000256" key="1">
    <source>
        <dbReference type="ARBA" id="ARBA00004123"/>
    </source>
</evidence>
<keyword evidence="4" id="KW-0804">Transcription</keyword>
<evidence type="ECO:0000313" key="7">
    <source>
        <dbReference type="EMBL" id="GKV23740.1"/>
    </source>
</evidence>
<evidence type="ECO:0000256" key="5">
    <source>
        <dbReference type="ARBA" id="ARBA00023242"/>
    </source>
</evidence>
<dbReference type="EMBL" id="BPVZ01000064">
    <property type="protein sequence ID" value="GKV23740.1"/>
    <property type="molecule type" value="Genomic_DNA"/>
</dbReference>
<dbReference type="FunFam" id="3.40.1810.10:FF:000006">
    <property type="entry name" value="Agamous-like MADS-box protein AGL62"/>
    <property type="match status" value="1"/>
</dbReference>
<dbReference type="InterPro" id="IPR002100">
    <property type="entry name" value="TF_MADSbox"/>
</dbReference>
<keyword evidence="2" id="KW-0805">Transcription regulation</keyword>
<proteinExistence type="predicted"/>
<dbReference type="Gene3D" id="3.40.1810.10">
    <property type="entry name" value="Transcription factor, MADS-box"/>
    <property type="match status" value="1"/>
</dbReference>
<dbReference type="GO" id="GO:0046983">
    <property type="term" value="F:protein dimerization activity"/>
    <property type="evidence" value="ECO:0007669"/>
    <property type="project" value="InterPro"/>
</dbReference>
<evidence type="ECO:0000256" key="4">
    <source>
        <dbReference type="ARBA" id="ARBA00023163"/>
    </source>
</evidence>
<accession>A0AAV5KGM0</accession>
<dbReference type="GO" id="GO:0000981">
    <property type="term" value="F:DNA-binding transcription factor activity, RNA polymerase II-specific"/>
    <property type="evidence" value="ECO:0007669"/>
    <property type="project" value="TreeGrafter"/>
</dbReference>
<keyword evidence="3" id="KW-0238">DNA-binding</keyword>
<evidence type="ECO:0000259" key="6">
    <source>
        <dbReference type="PROSITE" id="PS50066"/>
    </source>
</evidence>
<evidence type="ECO:0000313" key="8">
    <source>
        <dbReference type="Proteomes" id="UP001054252"/>
    </source>
</evidence>
<reference evidence="7 8" key="1">
    <citation type="journal article" date="2021" name="Commun. Biol.">
        <title>The genome of Shorea leprosula (Dipterocarpaceae) highlights the ecological relevance of drought in aseasonal tropical rainforests.</title>
        <authorList>
            <person name="Ng K.K.S."/>
            <person name="Kobayashi M.J."/>
            <person name="Fawcett J.A."/>
            <person name="Hatakeyama M."/>
            <person name="Paape T."/>
            <person name="Ng C.H."/>
            <person name="Ang C.C."/>
            <person name="Tnah L.H."/>
            <person name="Lee C.T."/>
            <person name="Nishiyama T."/>
            <person name="Sese J."/>
            <person name="O'Brien M.J."/>
            <person name="Copetti D."/>
            <person name="Mohd Noor M.I."/>
            <person name="Ong R.C."/>
            <person name="Putra M."/>
            <person name="Sireger I.Z."/>
            <person name="Indrioko S."/>
            <person name="Kosugi Y."/>
            <person name="Izuno A."/>
            <person name="Isagi Y."/>
            <person name="Lee S.L."/>
            <person name="Shimizu K.K."/>
        </authorList>
    </citation>
    <scope>NUCLEOTIDE SEQUENCE [LARGE SCALE GENOMIC DNA]</scope>
    <source>
        <strain evidence="7">214</strain>
    </source>
</reference>
<dbReference type="AlphaFoldDB" id="A0AAV5KGM0"/>
<dbReference type="GO" id="GO:0000978">
    <property type="term" value="F:RNA polymerase II cis-regulatory region sequence-specific DNA binding"/>
    <property type="evidence" value="ECO:0007669"/>
    <property type="project" value="TreeGrafter"/>
</dbReference>
<gene>
    <name evidence="7" type="ORF">SLEP1_g33439</name>
</gene>
<dbReference type="Gene3D" id="6.10.140.920">
    <property type="match status" value="1"/>
</dbReference>